<accession>A0AAJ0EIB4</accession>
<dbReference type="EMBL" id="JAHMHQ010000005">
    <property type="protein sequence ID" value="KAK1639834.1"/>
    <property type="molecule type" value="Genomic_DNA"/>
</dbReference>
<protein>
    <submittedName>
        <fullName evidence="1">Uncharacterized protein</fullName>
    </submittedName>
</protein>
<name>A0AAJ0EIB4_9PEZI</name>
<organism evidence="1 2">
    <name type="scientific">Colletotrichum phormii</name>
    <dbReference type="NCBI Taxonomy" id="359342"/>
    <lineage>
        <taxon>Eukaryota</taxon>
        <taxon>Fungi</taxon>
        <taxon>Dikarya</taxon>
        <taxon>Ascomycota</taxon>
        <taxon>Pezizomycotina</taxon>
        <taxon>Sordariomycetes</taxon>
        <taxon>Hypocreomycetidae</taxon>
        <taxon>Glomerellales</taxon>
        <taxon>Glomerellaceae</taxon>
        <taxon>Colletotrichum</taxon>
        <taxon>Colletotrichum acutatum species complex</taxon>
    </lineage>
</organism>
<evidence type="ECO:0000313" key="2">
    <source>
        <dbReference type="Proteomes" id="UP001243989"/>
    </source>
</evidence>
<gene>
    <name evidence="1" type="ORF">BDP81DRAFT_184328</name>
</gene>
<keyword evidence="2" id="KW-1185">Reference proteome</keyword>
<dbReference type="Proteomes" id="UP001243989">
    <property type="component" value="Unassembled WGS sequence"/>
</dbReference>
<comment type="caution">
    <text evidence="1">The sequence shown here is derived from an EMBL/GenBank/DDBJ whole genome shotgun (WGS) entry which is preliminary data.</text>
</comment>
<sequence length="273" mass="30248">MWHCATIYCSDEHTLARRHTSSRQTLIHNIGSLFSMAPAKTTPNQERLRPGTSNMLRRSKALVFKHKHASRNSTTVASASCATRPASTSQACNRSSKFRLAHHFTGRLGTPCGGAQAKPIVGQPAAVCLGHTRTRPAVSATHRTRVTRQWLVWQVRGLTGRLPRYVAINTWSSWTHHLGTGISHALHQPCLLFFLYCLFMLIPPPPPLCCGPPRWPSYYLSHGVCSFMSINGSTFGLLGAAWHHSTFSQDFASALSGTSAWEQHFAHTRLRIS</sequence>
<reference evidence="1" key="1">
    <citation type="submission" date="2021-06" db="EMBL/GenBank/DDBJ databases">
        <title>Comparative genomics, transcriptomics and evolutionary studies reveal genomic signatures of adaptation to plant cell wall in hemibiotrophic fungi.</title>
        <authorList>
            <consortium name="DOE Joint Genome Institute"/>
            <person name="Baroncelli R."/>
            <person name="Diaz J.F."/>
            <person name="Benocci T."/>
            <person name="Peng M."/>
            <person name="Battaglia E."/>
            <person name="Haridas S."/>
            <person name="Andreopoulos W."/>
            <person name="Labutti K."/>
            <person name="Pangilinan J."/>
            <person name="Floch G.L."/>
            <person name="Makela M.R."/>
            <person name="Henrissat B."/>
            <person name="Grigoriev I.V."/>
            <person name="Crouch J.A."/>
            <person name="De Vries R.P."/>
            <person name="Sukno S.A."/>
            <person name="Thon M.R."/>
        </authorList>
    </citation>
    <scope>NUCLEOTIDE SEQUENCE</scope>
    <source>
        <strain evidence="1">CBS 102054</strain>
    </source>
</reference>
<proteinExistence type="predicted"/>
<dbReference type="GeneID" id="85467186"/>
<dbReference type="RefSeq" id="XP_060448441.1">
    <property type="nucleotide sequence ID" value="XM_060582324.1"/>
</dbReference>
<evidence type="ECO:0000313" key="1">
    <source>
        <dbReference type="EMBL" id="KAK1639834.1"/>
    </source>
</evidence>
<dbReference type="AlphaFoldDB" id="A0AAJ0EIB4"/>